<dbReference type="SUPFAM" id="SSF46689">
    <property type="entry name" value="Homeodomain-like"/>
    <property type="match status" value="1"/>
</dbReference>
<accession>A0ABS3CIV7</accession>
<organism evidence="3 4">
    <name type="scientific">Algoriphagus pacificus</name>
    <dbReference type="NCBI Taxonomy" id="2811234"/>
    <lineage>
        <taxon>Bacteria</taxon>
        <taxon>Pseudomonadati</taxon>
        <taxon>Bacteroidota</taxon>
        <taxon>Cytophagia</taxon>
        <taxon>Cytophagales</taxon>
        <taxon>Cyclobacteriaceae</taxon>
        <taxon>Algoriphagus</taxon>
    </lineage>
</organism>
<proteinExistence type="predicted"/>
<dbReference type="Proteomes" id="UP000664480">
    <property type="component" value="Unassembled WGS sequence"/>
</dbReference>
<dbReference type="Gene3D" id="1.10.357.10">
    <property type="entry name" value="Tetracycline Repressor, domain 2"/>
    <property type="match status" value="1"/>
</dbReference>
<gene>
    <name evidence="3" type="ORF">J0A69_14670</name>
</gene>
<name>A0ABS3CIV7_9BACT</name>
<evidence type="ECO:0000313" key="3">
    <source>
        <dbReference type="EMBL" id="MBN7816690.1"/>
    </source>
</evidence>
<dbReference type="Pfam" id="PF00440">
    <property type="entry name" value="TetR_N"/>
    <property type="match status" value="1"/>
</dbReference>
<dbReference type="InterPro" id="IPR001647">
    <property type="entry name" value="HTH_TetR"/>
</dbReference>
<protein>
    <submittedName>
        <fullName evidence="3">TetR/AcrR family transcriptional regulator</fullName>
    </submittedName>
</protein>
<evidence type="ECO:0000259" key="2">
    <source>
        <dbReference type="Pfam" id="PF00440"/>
    </source>
</evidence>
<evidence type="ECO:0000313" key="4">
    <source>
        <dbReference type="Proteomes" id="UP000664480"/>
    </source>
</evidence>
<comment type="caution">
    <text evidence="3">The sequence shown here is derived from an EMBL/GenBank/DDBJ whole genome shotgun (WGS) entry which is preliminary data.</text>
</comment>
<dbReference type="RefSeq" id="WP_206587360.1">
    <property type="nucleotide sequence ID" value="NZ_JAFKCU010000003.1"/>
</dbReference>
<reference evidence="3 4" key="1">
    <citation type="submission" date="2021-03" db="EMBL/GenBank/DDBJ databases">
        <title>novel species isolated from a fishpond in China.</title>
        <authorList>
            <person name="Lu H."/>
            <person name="Cai Z."/>
        </authorList>
    </citation>
    <scope>NUCLEOTIDE SEQUENCE [LARGE SCALE GENOMIC DNA]</scope>
    <source>
        <strain evidence="3 4">YJ13C</strain>
    </source>
</reference>
<evidence type="ECO:0000256" key="1">
    <source>
        <dbReference type="ARBA" id="ARBA00023125"/>
    </source>
</evidence>
<feature type="domain" description="HTH tetR-type" evidence="2">
    <location>
        <begin position="30"/>
        <end position="74"/>
    </location>
</feature>
<dbReference type="EMBL" id="JAFKCU010000003">
    <property type="protein sequence ID" value="MBN7816690.1"/>
    <property type="molecule type" value="Genomic_DNA"/>
</dbReference>
<keyword evidence="1" id="KW-0238">DNA-binding</keyword>
<keyword evidence="4" id="KW-1185">Reference proteome</keyword>
<dbReference type="InterPro" id="IPR009057">
    <property type="entry name" value="Homeodomain-like_sf"/>
</dbReference>
<sequence>METILRKLKVEVNDKLYLKEPYSSELGLAILKTGSKLLLELGMEQFTFKKLAQQINGTEPAIYRYFENKHKFLLYLTAWYWTWLEHNLVFATANLADPKERLKVALQLLVEGPILTKNEILDPTHLKEIVINESLKGYLTKSVDLEHRSGVFGQLYAFSDRISKIVSEINPEYKYPKTLVSTVLEASLLQSFNSKHLPGMTESSLDQEGRLEFFHHMVMKTIINE</sequence>